<dbReference type="SUPFAM" id="SSF46785">
    <property type="entry name" value="Winged helix' DNA-binding domain"/>
    <property type="match status" value="1"/>
</dbReference>
<dbReference type="STRING" id="249189.RV04_GL001412"/>
<dbReference type="PANTHER" id="PTHR33154:SF33">
    <property type="entry name" value="TRANSCRIPTIONAL REPRESSOR SDPR"/>
    <property type="match status" value="1"/>
</dbReference>
<sequence>MNAKYDPEKCRELIQETIDIEFFRTICDPVRSELLIFLASNGELSIGEIAENFPQNRSGISRHLDYMNRFGAVERRKEGREVFYRVDKEQIAHKFESASDNMKALLKQI</sequence>
<comment type="caution">
    <text evidence="5">The sequence shown here is derived from an EMBL/GenBank/DDBJ whole genome shotgun (WGS) entry which is preliminary data.</text>
</comment>
<dbReference type="InterPro" id="IPR011991">
    <property type="entry name" value="ArsR-like_HTH"/>
</dbReference>
<dbReference type="NCBIfam" id="NF033788">
    <property type="entry name" value="HTH_metalloreg"/>
    <property type="match status" value="1"/>
</dbReference>
<dbReference type="RefSeq" id="WP_071857334.1">
    <property type="nucleotide sequence ID" value="NZ_JBHSHK010000001.1"/>
</dbReference>
<keyword evidence="2" id="KW-0238">DNA-binding</keyword>
<protein>
    <submittedName>
        <fullName evidence="5">ArsR family transcriptional regulator</fullName>
    </submittedName>
</protein>
<proteinExistence type="predicted"/>
<dbReference type="PRINTS" id="PR00778">
    <property type="entry name" value="HTHARSR"/>
</dbReference>
<evidence type="ECO:0000313" key="6">
    <source>
        <dbReference type="Proteomes" id="UP000182077"/>
    </source>
</evidence>
<evidence type="ECO:0000259" key="4">
    <source>
        <dbReference type="PROSITE" id="PS50987"/>
    </source>
</evidence>
<dbReference type="GO" id="GO:0003700">
    <property type="term" value="F:DNA-binding transcription factor activity"/>
    <property type="evidence" value="ECO:0007669"/>
    <property type="project" value="InterPro"/>
</dbReference>
<dbReference type="PROSITE" id="PS50987">
    <property type="entry name" value="HTH_ARSR_2"/>
    <property type="match status" value="1"/>
</dbReference>
<dbReference type="Gene3D" id="1.10.10.10">
    <property type="entry name" value="Winged helix-like DNA-binding domain superfamily/Winged helix DNA-binding domain"/>
    <property type="match status" value="1"/>
</dbReference>
<dbReference type="PANTHER" id="PTHR33154">
    <property type="entry name" value="TRANSCRIPTIONAL REGULATOR, ARSR FAMILY"/>
    <property type="match status" value="1"/>
</dbReference>
<dbReference type="Proteomes" id="UP000182077">
    <property type="component" value="Unassembled WGS sequence"/>
</dbReference>
<dbReference type="Pfam" id="PF25212">
    <property type="entry name" value="HVO_A0114"/>
    <property type="match status" value="1"/>
</dbReference>
<dbReference type="SMART" id="SM00418">
    <property type="entry name" value="HTH_ARSR"/>
    <property type="match status" value="1"/>
</dbReference>
<dbReference type="OrthoDB" id="6957498at2"/>
<evidence type="ECO:0000256" key="2">
    <source>
        <dbReference type="ARBA" id="ARBA00023125"/>
    </source>
</evidence>
<dbReference type="InterPro" id="IPR036390">
    <property type="entry name" value="WH_DNA-bd_sf"/>
</dbReference>
<keyword evidence="3" id="KW-0804">Transcription</keyword>
<gene>
    <name evidence="5" type="ORF">RV04_GL001412</name>
</gene>
<dbReference type="GO" id="GO:0003677">
    <property type="term" value="F:DNA binding"/>
    <property type="evidence" value="ECO:0007669"/>
    <property type="project" value="UniProtKB-KW"/>
</dbReference>
<evidence type="ECO:0000256" key="1">
    <source>
        <dbReference type="ARBA" id="ARBA00023015"/>
    </source>
</evidence>
<evidence type="ECO:0000313" key="5">
    <source>
        <dbReference type="EMBL" id="OJG46246.1"/>
    </source>
</evidence>
<reference evidence="5 6" key="1">
    <citation type="submission" date="2014-12" db="EMBL/GenBank/DDBJ databases">
        <title>Draft genome sequences of 29 type strains of Enterococci.</title>
        <authorList>
            <person name="Zhong Z."/>
            <person name="Sun Z."/>
            <person name="Liu W."/>
            <person name="Zhang W."/>
            <person name="Zhang H."/>
        </authorList>
    </citation>
    <scope>NUCLEOTIDE SEQUENCE [LARGE SCALE GENOMIC DNA]</scope>
    <source>
        <strain evidence="5 6">DSM 17122</strain>
    </source>
</reference>
<evidence type="ECO:0000256" key="3">
    <source>
        <dbReference type="ARBA" id="ARBA00023163"/>
    </source>
</evidence>
<accession>A0A1L8TPK9</accession>
<dbReference type="CDD" id="cd00090">
    <property type="entry name" value="HTH_ARSR"/>
    <property type="match status" value="1"/>
</dbReference>
<feature type="domain" description="HTH arsR-type" evidence="4">
    <location>
        <begin position="11"/>
        <end position="106"/>
    </location>
</feature>
<dbReference type="InterPro" id="IPR036388">
    <property type="entry name" value="WH-like_DNA-bd_sf"/>
</dbReference>
<dbReference type="InterPro" id="IPR001845">
    <property type="entry name" value="HTH_ArsR_DNA-bd_dom"/>
</dbReference>
<dbReference type="InterPro" id="IPR051081">
    <property type="entry name" value="HTH_MetalResp_TranReg"/>
</dbReference>
<dbReference type="EMBL" id="JXKQ01000003">
    <property type="protein sequence ID" value="OJG46246.1"/>
    <property type="molecule type" value="Genomic_DNA"/>
</dbReference>
<keyword evidence="6" id="KW-1185">Reference proteome</keyword>
<keyword evidence="1" id="KW-0805">Transcription regulation</keyword>
<organism evidence="5 6">
    <name type="scientific">Enterococcus hermanniensis</name>
    <dbReference type="NCBI Taxonomy" id="249189"/>
    <lineage>
        <taxon>Bacteria</taxon>
        <taxon>Bacillati</taxon>
        <taxon>Bacillota</taxon>
        <taxon>Bacilli</taxon>
        <taxon>Lactobacillales</taxon>
        <taxon>Enterococcaceae</taxon>
        <taxon>Enterococcus</taxon>
    </lineage>
</organism>
<dbReference type="AlphaFoldDB" id="A0A1L8TPK9"/>
<name>A0A1L8TPK9_9ENTE</name>